<keyword evidence="3" id="KW-0560">Oxidoreductase</keyword>
<comment type="similarity">
    <text evidence="1">Belongs to the NmrA-type oxidoreductase family. Isoflavone reductase subfamily.</text>
</comment>
<dbReference type="GeneID" id="9667014"/>
<protein>
    <recommendedName>
        <fullName evidence="4">NmrA-like domain-containing protein</fullName>
    </recommendedName>
</protein>
<name>C7ZQD0_FUSV7</name>
<dbReference type="InterPro" id="IPR051609">
    <property type="entry name" value="NmrA/Isoflavone_reductase-like"/>
</dbReference>
<evidence type="ECO:0000313" key="5">
    <source>
        <dbReference type="EMBL" id="EEU33780.1"/>
    </source>
</evidence>
<dbReference type="Proteomes" id="UP000005206">
    <property type="component" value="Unassembled WGS sequence"/>
</dbReference>
<accession>C7ZQD0</accession>
<dbReference type="InterPro" id="IPR008030">
    <property type="entry name" value="NmrA-like"/>
</dbReference>
<dbReference type="eggNOG" id="ENOG502RXEE">
    <property type="taxonomic scope" value="Eukaryota"/>
</dbReference>
<sequence length="313" mass="35330">MVKIAVAGYGEISGQIIKALLSDGHHEITILGRKDAPKDLPAGLSWIKVDYLDKQQLVRALRGMHTVLSFITVVMDHENHAQINLIDSCVQVGVKRFAPSEWAFYKVDAFAMYQGKRLIREYLKDLNKDRKVLEYCLFLPGVFMNYLGPPEKMEKGVSYTQLFLDFEKCRAILPQGPDATVTFTTLGDMAKTVSKALDYEGEWPIMGGIAGNRIKISELLELGEKIRGKKFAVEKVKLEDLKANDYVTSWNPVTLHPSIPLEQREAAGREFARLSLLGLLDGGWDISGDWNKLLPEIEYVTIEHFLQDAWSNL</sequence>
<dbReference type="EMBL" id="GG698988">
    <property type="protein sequence ID" value="EEU33780.1"/>
    <property type="molecule type" value="Genomic_DNA"/>
</dbReference>
<gene>
    <name evidence="5" type="ORF">NECHADRAFT_98332</name>
</gene>
<dbReference type="PANTHER" id="PTHR47706:SF4">
    <property type="entry name" value="NMRA-LIKE DOMAIN-CONTAINING PROTEIN"/>
    <property type="match status" value="1"/>
</dbReference>
<dbReference type="HOGENOM" id="CLU_044876_0_2_1"/>
<dbReference type="InterPro" id="IPR036291">
    <property type="entry name" value="NAD(P)-bd_dom_sf"/>
</dbReference>
<dbReference type="OMA" id="FQPSIFM"/>
<dbReference type="RefSeq" id="XP_003039493.1">
    <property type="nucleotide sequence ID" value="XM_003039447.1"/>
</dbReference>
<dbReference type="GO" id="GO:0016491">
    <property type="term" value="F:oxidoreductase activity"/>
    <property type="evidence" value="ECO:0007669"/>
    <property type="project" value="UniProtKB-KW"/>
</dbReference>
<dbReference type="OrthoDB" id="419598at2759"/>
<evidence type="ECO:0000313" key="6">
    <source>
        <dbReference type="Proteomes" id="UP000005206"/>
    </source>
</evidence>
<reference evidence="5 6" key="1">
    <citation type="journal article" date="2009" name="PLoS Genet.">
        <title>The genome of Nectria haematococca: contribution of supernumerary chromosomes to gene expansion.</title>
        <authorList>
            <person name="Coleman J.J."/>
            <person name="Rounsley S.D."/>
            <person name="Rodriguez-Carres M."/>
            <person name="Kuo A."/>
            <person name="Wasmann C.C."/>
            <person name="Grimwood J."/>
            <person name="Schmutz J."/>
            <person name="Taga M."/>
            <person name="White G.J."/>
            <person name="Zhou S."/>
            <person name="Schwartz D.C."/>
            <person name="Freitag M."/>
            <person name="Ma L.J."/>
            <person name="Danchin E.G."/>
            <person name="Henrissat B."/>
            <person name="Coutinho P.M."/>
            <person name="Nelson D.R."/>
            <person name="Straney D."/>
            <person name="Napoli C.A."/>
            <person name="Barker B.M."/>
            <person name="Gribskov M."/>
            <person name="Rep M."/>
            <person name="Kroken S."/>
            <person name="Molnar I."/>
            <person name="Rensing C."/>
            <person name="Kennell J.C."/>
            <person name="Zamora J."/>
            <person name="Farman M.L."/>
            <person name="Selker E.U."/>
            <person name="Salamov A."/>
            <person name="Shapiro H."/>
            <person name="Pangilinan J."/>
            <person name="Lindquist E."/>
            <person name="Lamers C."/>
            <person name="Grigoriev I.V."/>
            <person name="Geiser D.M."/>
            <person name="Covert S.F."/>
            <person name="Temporini E."/>
            <person name="Vanetten H.D."/>
        </authorList>
    </citation>
    <scope>NUCLEOTIDE SEQUENCE [LARGE SCALE GENOMIC DNA]</scope>
    <source>
        <strain evidence="6">ATCC MYA-4622 / CBS 123669 / FGSC 9596 / NRRL 45880 / 77-13-4</strain>
    </source>
</reference>
<organism evidence="5 6">
    <name type="scientific">Fusarium vanettenii (strain ATCC MYA-4622 / CBS 123669 / FGSC 9596 / NRRL 45880 / 77-13-4)</name>
    <name type="common">Fusarium solani subsp. pisi</name>
    <dbReference type="NCBI Taxonomy" id="660122"/>
    <lineage>
        <taxon>Eukaryota</taxon>
        <taxon>Fungi</taxon>
        <taxon>Dikarya</taxon>
        <taxon>Ascomycota</taxon>
        <taxon>Pezizomycotina</taxon>
        <taxon>Sordariomycetes</taxon>
        <taxon>Hypocreomycetidae</taxon>
        <taxon>Hypocreales</taxon>
        <taxon>Nectriaceae</taxon>
        <taxon>Fusarium</taxon>
        <taxon>Fusarium solani species complex</taxon>
        <taxon>Fusarium vanettenii</taxon>
    </lineage>
</organism>
<keyword evidence="2" id="KW-0521">NADP</keyword>
<evidence type="ECO:0000256" key="3">
    <source>
        <dbReference type="ARBA" id="ARBA00023002"/>
    </source>
</evidence>
<dbReference type="VEuPathDB" id="FungiDB:NECHADRAFT_98332"/>
<dbReference type="PANTHER" id="PTHR47706">
    <property type="entry name" value="NMRA-LIKE FAMILY PROTEIN"/>
    <property type="match status" value="1"/>
</dbReference>
<evidence type="ECO:0000256" key="1">
    <source>
        <dbReference type="ARBA" id="ARBA00005725"/>
    </source>
</evidence>
<dbReference type="InParanoid" id="C7ZQD0"/>
<evidence type="ECO:0000259" key="4">
    <source>
        <dbReference type="Pfam" id="PF05368"/>
    </source>
</evidence>
<evidence type="ECO:0000256" key="2">
    <source>
        <dbReference type="ARBA" id="ARBA00022857"/>
    </source>
</evidence>
<dbReference type="SUPFAM" id="SSF51735">
    <property type="entry name" value="NAD(P)-binding Rossmann-fold domains"/>
    <property type="match status" value="1"/>
</dbReference>
<dbReference type="Gene3D" id="3.40.50.720">
    <property type="entry name" value="NAD(P)-binding Rossmann-like Domain"/>
    <property type="match status" value="1"/>
</dbReference>
<feature type="domain" description="NmrA-like" evidence="4">
    <location>
        <begin position="6"/>
        <end position="243"/>
    </location>
</feature>
<dbReference type="Pfam" id="PF05368">
    <property type="entry name" value="NmrA"/>
    <property type="match status" value="1"/>
</dbReference>
<dbReference type="AlphaFoldDB" id="C7ZQD0"/>
<keyword evidence="6" id="KW-1185">Reference proteome</keyword>
<dbReference type="KEGG" id="nhe:NECHADRAFT_98332"/>
<proteinExistence type="inferred from homology"/>